<organism evidence="1">
    <name type="scientific">hydrothermal vent metagenome</name>
    <dbReference type="NCBI Taxonomy" id="652676"/>
    <lineage>
        <taxon>unclassified sequences</taxon>
        <taxon>metagenomes</taxon>
        <taxon>ecological metagenomes</taxon>
    </lineage>
</organism>
<dbReference type="GO" id="GO:0009143">
    <property type="term" value="P:nucleoside triphosphate catabolic process"/>
    <property type="evidence" value="ECO:0007669"/>
    <property type="project" value="InterPro"/>
</dbReference>
<proteinExistence type="predicted"/>
<dbReference type="PIRSF" id="PIRSF029826">
    <property type="entry name" value="UCP029826_pph"/>
    <property type="match status" value="1"/>
</dbReference>
<accession>A0A3B1AWS6</accession>
<name>A0A3B1AWS6_9ZZZZ</name>
<dbReference type="AlphaFoldDB" id="A0A3B1AWS6"/>
<dbReference type="PANTHER" id="PTHR46523:SF1">
    <property type="entry name" value="DCTP PYROPHOSPHATASE 1"/>
    <property type="match status" value="1"/>
</dbReference>
<protein>
    <recommendedName>
        <fullName evidence="2">Nucleotide pyrophosphohydrolase</fullName>
    </recommendedName>
</protein>
<gene>
    <name evidence="1" type="ORF">MNBD_GAMMA22-2510</name>
</gene>
<dbReference type="SUPFAM" id="SSF101386">
    <property type="entry name" value="all-alpha NTP pyrophosphatases"/>
    <property type="match status" value="1"/>
</dbReference>
<evidence type="ECO:0008006" key="2">
    <source>
        <dbReference type="Google" id="ProtNLM"/>
    </source>
</evidence>
<dbReference type="Gene3D" id="1.10.287.1080">
    <property type="entry name" value="MazG-like"/>
    <property type="match status" value="1"/>
</dbReference>
<evidence type="ECO:0000313" key="1">
    <source>
        <dbReference type="EMBL" id="VAW98444.1"/>
    </source>
</evidence>
<dbReference type="InterPro" id="IPR052555">
    <property type="entry name" value="dCTP_Pyrophosphatase"/>
</dbReference>
<dbReference type="Pfam" id="PF12643">
    <property type="entry name" value="MazG-like"/>
    <property type="match status" value="1"/>
</dbReference>
<sequence>MVCDMLNIDTISTTLREFANERDWNQFHSPKNLSMALNVEAAELLEHFMWLTEQQSLSLTKEKLEQVETEIADVLIYLIRLSDILKINLNNAVNSKMALNAQKYPADKVYGSAKKYTEYE</sequence>
<dbReference type="PANTHER" id="PTHR46523">
    <property type="entry name" value="DCTP PYROPHOSPHATASE 1"/>
    <property type="match status" value="1"/>
</dbReference>
<dbReference type="InterPro" id="IPR025984">
    <property type="entry name" value="DCTPP"/>
</dbReference>
<reference evidence="1" key="1">
    <citation type="submission" date="2018-06" db="EMBL/GenBank/DDBJ databases">
        <authorList>
            <person name="Zhirakovskaya E."/>
        </authorList>
    </citation>
    <scope>NUCLEOTIDE SEQUENCE</scope>
</reference>
<dbReference type="CDD" id="cd11537">
    <property type="entry name" value="NTP-PPase_RS21-C6_like"/>
    <property type="match status" value="1"/>
</dbReference>
<dbReference type="EMBL" id="UOFS01000037">
    <property type="protein sequence ID" value="VAW98444.1"/>
    <property type="molecule type" value="Genomic_DNA"/>
</dbReference>
<dbReference type="GO" id="GO:0047429">
    <property type="term" value="F:nucleoside triphosphate diphosphatase activity"/>
    <property type="evidence" value="ECO:0007669"/>
    <property type="project" value="InterPro"/>
</dbReference>